<feature type="domain" description="Concentrative nucleoside transporter N-terminal" evidence="8">
    <location>
        <begin position="207"/>
        <end position="278"/>
    </location>
</feature>
<evidence type="ECO:0000256" key="6">
    <source>
        <dbReference type="ARBA" id="ARBA00023136"/>
    </source>
</evidence>
<dbReference type="PANTHER" id="PTHR10590">
    <property type="entry name" value="SODIUM/NUCLEOSIDE COTRANSPORTER"/>
    <property type="match status" value="1"/>
</dbReference>
<evidence type="ECO:0000256" key="1">
    <source>
        <dbReference type="ARBA" id="ARBA00004651"/>
    </source>
</evidence>
<comment type="subcellular location">
    <subcellularLocation>
        <location evidence="1">Cell membrane</location>
        <topology evidence="1">Multi-pass membrane protein</topology>
    </subcellularLocation>
</comment>
<proteinExistence type="inferred from homology"/>
<feature type="transmembrane region" description="Helical" evidence="7">
    <location>
        <begin position="104"/>
        <end position="123"/>
    </location>
</feature>
<sequence>MTASGDQGDIENGISLKGIRSLEVDPMSKIPITTITTNGDVLKISKDNSDIKKTSIDVEVPKEQTATEKNDRPGIWKRQVEKTETAIGNFCCRRKKVISLGARIVTLLCYFTYFTYCVCYRYYDEGSYILTVISALIITTIIYDSVISKYVPRALAAVLRCWTTPSSKRFRTVLRYGLYLALFSLTCVYLGVDILSTHPQNAQALGGIAALVVLCFLGSYKPSKINWHPVFWGFILQFLFAVLTLRTVAGFQAFKWIGDKVFEFVRLSDKGTAFVFGDTFKHNTAGFFIDSAGVIVFFNSFLFLMDHLGALEFVVLKIGKVLALCLETGPVESVVAAANIFIGLSEAPLLVRPYLPTVTRSELHAIMTCGFASISGAFMAMFIKAGAPANHLLTASVISAPAGLAISKLMYPEVETVNYDSQSDVKMRDTSEKRNALQAISEGATFSIKLVGSIMVNMLAFVSMMNLVDHLLVWIGARAGVDNMSFDLICSYILYPLSYIMGVPVGDCGKVGSLIGIKMIATPFVAYRDLGKIIQNRLDFEQYTSVANNTWHWSGKDVILDSTNQTLYNGFLSERAEVITTYALCGISAFPAIGFSMGTLIPMSPTRKKDVMSVLIRAFIAGNLANFATAAVAGVLFTPIHT</sequence>
<dbReference type="Pfam" id="PF07670">
    <property type="entry name" value="Gate"/>
    <property type="match status" value="1"/>
</dbReference>
<organism evidence="11 12">
    <name type="scientific">Candidula unifasciata</name>
    <dbReference type="NCBI Taxonomy" id="100452"/>
    <lineage>
        <taxon>Eukaryota</taxon>
        <taxon>Metazoa</taxon>
        <taxon>Spiralia</taxon>
        <taxon>Lophotrochozoa</taxon>
        <taxon>Mollusca</taxon>
        <taxon>Gastropoda</taxon>
        <taxon>Heterobranchia</taxon>
        <taxon>Euthyneura</taxon>
        <taxon>Panpulmonata</taxon>
        <taxon>Eupulmonata</taxon>
        <taxon>Stylommatophora</taxon>
        <taxon>Helicina</taxon>
        <taxon>Helicoidea</taxon>
        <taxon>Geomitridae</taxon>
        <taxon>Candidula</taxon>
    </lineage>
</organism>
<evidence type="ECO:0000256" key="7">
    <source>
        <dbReference type="SAM" id="Phobius"/>
    </source>
</evidence>
<dbReference type="PANTHER" id="PTHR10590:SF4">
    <property type="entry name" value="SOLUTE CARRIER FAMILY 28 MEMBER 3"/>
    <property type="match status" value="1"/>
</dbReference>
<dbReference type="Pfam" id="PF07662">
    <property type="entry name" value="Nucleos_tra2_C"/>
    <property type="match status" value="1"/>
</dbReference>
<feature type="transmembrane region" description="Helical" evidence="7">
    <location>
        <begin position="232"/>
        <end position="254"/>
    </location>
</feature>
<feature type="transmembrane region" description="Helical" evidence="7">
    <location>
        <begin position="287"/>
        <end position="309"/>
    </location>
</feature>
<dbReference type="Pfam" id="PF01773">
    <property type="entry name" value="Nucleos_tra2_N"/>
    <property type="match status" value="1"/>
</dbReference>
<evidence type="ECO:0000259" key="10">
    <source>
        <dbReference type="Pfam" id="PF07670"/>
    </source>
</evidence>
<dbReference type="GO" id="GO:0005415">
    <property type="term" value="F:nucleoside:sodium symporter activity"/>
    <property type="evidence" value="ECO:0007669"/>
    <property type="project" value="TreeGrafter"/>
</dbReference>
<keyword evidence="3" id="KW-1003">Cell membrane</keyword>
<feature type="transmembrane region" description="Helical" evidence="7">
    <location>
        <begin position="614"/>
        <end position="637"/>
    </location>
</feature>
<dbReference type="AlphaFoldDB" id="A0A8S3YU00"/>
<dbReference type="GO" id="GO:0005886">
    <property type="term" value="C:plasma membrane"/>
    <property type="evidence" value="ECO:0007669"/>
    <property type="project" value="UniProtKB-SubCell"/>
</dbReference>
<feature type="domain" description="Concentrative nucleoside transporter C-terminal" evidence="9">
    <location>
        <begin position="391"/>
        <end position="634"/>
    </location>
</feature>
<evidence type="ECO:0008006" key="13">
    <source>
        <dbReference type="Google" id="ProtNLM"/>
    </source>
</evidence>
<feature type="transmembrane region" description="Helical" evidence="7">
    <location>
        <begin position="204"/>
        <end position="220"/>
    </location>
</feature>
<dbReference type="InterPro" id="IPR011642">
    <property type="entry name" value="Gate_dom"/>
</dbReference>
<evidence type="ECO:0000313" key="12">
    <source>
        <dbReference type="Proteomes" id="UP000678393"/>
    </source>
</evidence>
<evidence type="ECO:0000256" key="5">
    <source>
        <dbReference type="ARBA" id="ARBA00022989"/>
    </source>
</evidence>
<keyword evidence="6 7" id="KW-0472">Membrane</keyword>
<dbReference type="InterPro" id="IPR011657">
    <property type="entry name" value="CNT_C_dom"/>
</dbReference>
<dbReference type="EMBL" id="CAJHNH020000653">
    <property type="protein sequence ID" value="CAG5119082.1"/>
    <property type="molecule type" value="Genomic_DNA"/>
</dbReference>
<protein>
    <recommendedName>
        <fullName evidence="13">Sodium/nucleoside cotransporter</fullName>
    </recommendedName>
</protein>
<dbReference type="Proteomes" id="UP000678393">
    <property type="component" value="Unassembled WGS sequence"/>
</dbReference>
<dbReference type="OrthoDB" id="6075923at2759"/>
<evidence type="ECO:0000256" key="4">
    <source>
        <dbReference type="ARBA" id="ARBA00022692"/>
    </source>
</evidence>
<accession>A0A8S3YU00</accession>
<dbReference type="InterPro" id="IPR002668">
    <property type="entry name" value="CNT_N_dom"/>
</dbReference>
<feature type="transmembrane region" description="Helical" evidence="7">
    <location>
        <begin position="173"/>
        <end position="192"/>
    </location>
</feature>
<gene>
    <name evidence="11" type="ORF">CUNI_LOCUS4640</name>
</gene>
<comment type="caution">
    <text evidence="11">The sequence shown here is derived from an EMBL/GenBank/DDBJ whole genome shotgun (WGS) entry which is preliminary data.</text>
</comment>
<evidence type="ECO:0000256" key="3">
    <source>
        <dbReference type="ARBA" id="ARBA00022475"/>
    </source>
</evidence>
<feature type="transmembrane region" description="Helical" evidence="7">
    <location>
        <begin position="129"/>
        <end position="152"/>
    </location>
</feature>
<feature type="transmembrane region" description="Helical" evidence="7">
    <location>
        <begin position="363"/>
        <end position="383"/>
    </location>
</feature>
<keyword evidence="5 7" id="KW-1133">Transmembrane helix</keyword>
<evidence type="ECO:0000256" key="2">
    <source>
        <dbReference type="ARBA" id="ARBA00009033"/>
    </source>
</evidence>
<reference evidence="11" key="1">
    <citation type="submission" date="2021-04" db="EMBL/GenBank/DDBJ databases">
        <authorList>
            <consortium name="Molecular Ecology Group"/>
        </authorList>
    </citation>
    <scope>NUCLEOTIDE SEQUENCE</scope>
</reference>
<comment type="similarity">
    <text evidence="2">Belongs to the concentrative nucleoside transporter (CNT) (TC 2.A.41) family.</text>
</comment>
<evidence type="ECO:0000259" key="8">
    <source>
        <dbReference type="Pfam" id="PF01773"/>
    </source>
</evidence>
<feature type="transmembrane region" description="Helical" evidence="7">
    <location>
        <begin position="454"/>
        <end position="477"/>
    </location>
</feature>
<evidence type="ECO:0000259" key="9">
    <source>
        <dbReference type="Pfam" id="PF07662"/>
    </source>
</evidence>
<keyword evidence="4 7" id="KW-0812">Transmembrane</keyword>
<name>A0A8S3YU00_9EUPU</name>
<feature type="transmembrane region" description="Helical" evidence="7">
    <location>
        <begin position="579"/>
        <end position="602"/>
    </location>
</feature>
<feature type="domain" description="Nucleoside transporter/FeoB GTPase Gate" evidence="10">
    <location>
        <begin position="292"/>
        <end position="387"/>
    </location>
</feature>
<evidence type="ECO:0000313" key="11">
    <source>
        <dbReference type="EMBL" id="CAG5119082.1"/>
    </source>
</evidence>
<dbReference type="InterPro" id="IPR008276">
    <property type="entry name" value="C_nuclsd_transpt"/>
</dbReference>
<keyword evidence="12" id="KW-1185">Reference proteome</keyword>